<dbReference type="OrthoDB" id="10404286at2759"/>
<dbReference type="InterPro" id="IPR011040">
    <property type="entry name" value="Sialidase"/>
</dbReference>
<reference evidence="3 4" key="1">
    <citation type="journal article" date="2012" name="BMC Genomics">
        <title>Comparative genomic analysis of human infective Trypanosoma cruzi lineages with the bat-restricted subspecies T. cruzi marinkellei.</title>
        <authorList>
            <person name="Franzen O."/>
            <person name="Talavera-Lopez C."/>
            <person name="Ochaya S."/>
            <person name="Butler C.E."/>
            <person name="Messenger L.A."/>
            <person name="Lewis M.D."/>
            <person name="Llewellyn M.S."/>
            <person name="Marinkelle C.J."/>
            <person name="Tyler K.M."/>
            <person name="Miles M.A."/>
            <person name="Andersson B."/>
        </authorList>
    </citation>
    <scope>NUCLEOTIDE SEQUENCE [LARGE SCALE GENOMIC DNA]</scope>
    <source>
        <strain evidence="3 4">B7</strain>
    </source>
</reference>
<dbReference type="Proteomes" id="UP000007350">
    <property type="component" value="Unassembled WGS sequence"/>
</dbReference>
<organism evidence="3 4">
    <name type="scientific">Trypanosoma cruzi marinkellei</name>
    <dbReference type="NCBI Taxonomy" id="85056"/>
    <lineage>
        <taxon>Eukaryota</taxon>
        <taxon>Discoba</taxon>
        <taxon>Euglenozoa</taxon>
        <taxon>Kinetoplastea</taxon>
        <taxon>Metakinetoplastina</taxon>
        <taxon>Trypanosomatida</taxon>
        <taxon>Trypanosomatidae</taxon>
        <taxon>Trypanosoma</taxon>
        <taxon>Schizotrypanum</taxon>
    </lineage>
</organism>
<evidence type="ECO:0000259" key="2">
    <source>
        <dbReference type="Pfam" id="PF13859"/>
    </source>
</evidence>
<proteinExistence type="predicted"/>
<dbReference type="GO" id="GO:0005737">
    <property type="term" value="C:cytoplasm"/>
    <property type="evidence" value="ECO:0007669"/>
    <property type="project" value="TreeGrafter"/>
</dbReference>
<dbReference type="EMBL" id="AHKC01015398">
    <property type="protein sequence ID" value="EKF28617.1"/>
    <property type="molecule type" value="Genomic_DNA"/>
</dbReference>
<evidence type="ECO:0000313" key="4">
    <source>
        <dbReference type="Proteomes" id="UP000007350"/>
    </source>
</evidence>
<dbReference type="InterPro" id="IPR008377">
    <property type="entry name" value="Sialidase_trypan"/>
</dbReference>
<dbReference type="GO" id="GO:0004308">
    <property type="term" value="F:exo-alpha-sialidase activity"/>
    <property type="evidence" value="ECO:0007669"/>
    <property type="project" value="InterPro"/>
</dbReference>
<dbReference type="PRINTS" id="PR01803">
    <property type="entry name" value="TCSIALIDASE"/>
</dbReference>
<dbReference type="GO" id="GO:0006689">
    <property type="term" value="P:ganglioside catabolic process"/>
    <property type="evidence" value="ECO:0007669"/>
    <property type="project" value="TreeGrafter"/>
</dbReference>
<evidence type="ECO:0000256" key="1">
    <source>
        <dbReference type="ARBA" id="ARBA00022737"/>
    </source>
</evidence>
<dbReference type="GO" id="GO:0016020">
    <property type="term" value="C:membrane"/>
    <property type="evidence" value="ECO:0007669"/>
    <property type="project" value="TreeGrafter"/>
</dbReference>
<evidence type="ECO:0000313" key="3">
    <source>
        <dbReference type="EMBL" id="EKF28617.1"/>
    </source>
</evidence>
<dbReference type="GO" id="GO:0009313">
    <property type="term" value="P:oligosaccharide catabolic process"/>
    <property type="evidence" value="ECO:0007669"/>
    <property type="project" value="TreeGrafter"/>
</dbReference>
<dbReference type="PANTHER" id="PTHR10628:SF30">
    <property type="entry name" value="EXO-ALPHA-SIALIDASE"/>
    <property type="match status" value="1"/>
</dbReference>
<dbReference type="Gene3D" id="2.120.10.10">
    <property type="match status" value="1"/>
</dbReference>
<dbReference type="InterPro" id="IPR036278">
    <property type="entry name" value="Sialidase_sf"/>
</dbReference>
<dbReference type="InterPro" id="IPR026856">
    <property type="entry name" value="Sialidase_fam"/>
</dbReference>
<comment type="caution">
    <text evidence="3">The sequence shown here is derived from an EMBL/GenBank/DDBJ whole genome shotgun (WGS) entry which is preliminary data.</text>
</comment>
<keyword evidence="1" id="KW-0677">Repeat</keyword>
<dbReference type="Pfam" id="PF13859">
    <property type="entry name" value="BNR_3"/>
    <property type="match status" value="1"/>
</dbReference>
<name>K2NI95_TRYCR</name>
<gene>
    <name evidence="3" type="ORF">MOQ_007628</name>
</gene>
<feature type="non-terminal residue" evidence="3">
    <location>
        <position position="270"/>
    </location>
</feature>
<accession>K2NI95</accession>
<dbReference type="SUPFAM" id="SSF50939">
    <property type="entry name" value="Sialidases"/>
    <property type="match status" value="1"/>
</dbReference>
<protein>
    <submittedName>
        <fullName evidence="3">Trans-sialidase, putative</fullName>
    </submittedName>
</protein>
<dbReference type="CDD" id="cd15482">
    <property type="entry name" value="Sialidase_non-viral"/>
    <property type="match status" value="1"/>
</dbReference>
<dbReference type="PANTHER" id="PTHR10628">
    <property type="entry name" value="SIALIDASE"/>
    <property type="match status" value="1"/>
</dbReference>
<sequence>ALLPTTIARGNDLFLLVGSHNRIRDPTAKLWIDDGWDIHLVVGKATQSADDKQSELVEWGAPKSLLASITKSTQQRGLTNFVGGGGSGIVTEDGRLVFPMMATRKNDDGIVSMILYSKDSGTNWDVSKDVPAADCRDPCIAEWGRGEILVLVYCGDGQKVFRTRDMGTTWNEASDLLARVWITTQPIPRGEGWLVGALITAKFHERRVMLYTQKVSHPPGERNDKALYLWVADSNHTVYFGPFSVETGAKRAFANTLLYSGDALYVLQGM</sequence>
<feature type="domain" description="Sialidase" evidence="2">
    <location>
        <begin position="4"/>
        <end position="263"/>
    </location>
</feature>
<dbReference type="AlphaFoldDB" id="K2NI95"/>
<keyword evidence="4" id="KW-1185">Reference proteome</keyword>
<feature type="non-terminal residue" evidence="3">
    <location>
        <position position="1"/>
    </location>
</feature>